<sequence length="117" mass="11917">MAHNRAITARWSTLVAAPLTALFFAVPAAADQVDDAFVAALEKRGIVFQSDAAAIAAARNVCAGLDNGQTPAGLTLALAKTTFLSARDSGYFIGASVASYCPQHRSDAGISVPPPAG</sequence>
<feature type="signal peptide" evidence="1">
    <location>
        <begin position="1"/>
        <end position="30"/>
    </location>
</feature>
<dbReference type="Proteomes" id="UP001564760">
    <property type="component" value="Unassembled WGS sequence"/>
</dbReference>
<evidence type="ECO:0000259" key="2">
    <source>
        <dbReference type="Pfam" id="PF05305"/>
    </source>
</evidence>
<keyword evidence="4" id="KW-1185">Reference proteome</keyword>
<dbReference type="EMBL" id="JBGEDP010000001">
    <property type="protein sequence ID" value="MEY8015927.1"/>
    <property type="molecule type" value="Genomic_DNA"/>
</dbReference>
<proteinExistence type="predicted"/>
<feature type="domain" description="DUF732" evidence="2">
    <location>
        <begin position="34"/>
        <end position="103"/>
    </location>
</feature>
<dbReference type="RefSeq" id="WP_369738364.1">
    <property type="nucleotide sequence ID" value="NZ_JBGEDP010000001.1"/>
</dbReference>
<comment type="caution">
    <text evidence="3">The sequence shown here is derived from an EMBL/GenBank/DDBJ whole genome shotgun (WGS) entry which is preliminary data.</text>
</comment>
<reference evidence="3 4" key="1">
    <citation type="submission" date="2024-08" db="EMBL/GenBank/DDBJ databases">
        <title>Mycobacterium servetensis sp. nov., a novel rapid-growing mycobacterial species recovered from a human patient in Zaragoza, Spain.</title>
        <authorList>
            <person name="Tristancho-Baro A.I."/>
            <person name="Buenestado-Serrano S."/>
            <person name="Garcia De Viedma D."/>
            <person name="Milagro-Beamonte A."/>
            <person name="Burillo N."/>
            <person name="Sanz S."/>
            <person name="Lopez-Calleja A.I."/>
            <person name="Penas-Utrilla D."/>
            <person name="Guardingo M."/>
            <person name="Garcia M.J."/>
            <person name="Vinuelas-Bayon J."/>
        </authorList>
    </citation>
    <scope>NUCLEOTIDE SEQUENCE [LARGE SCALE GENOMIC DNA]</scope>
    <source>
        <strain evidence="4">HUMS_12744610</strain>
    </source>
</reference>
<evidence type="ECO:0000256" key="1">
    <source>
        <dbReference type="SAM" id="SignalP"/>
    </source>
</evidence>
<feature type="chain" id="PRO_5045690029" evidence="1">
    <location>
        <begin position="31"/>
        <end position="117"/>
    </location>
</feature>
<keyword evidence="1" id="KW-0732">Signal</keyword>
<evidence type="ECO:0000313" key="4">
    <source>
        <dbReference type="Proteomes" id="UP001564760"/>
    </source>
</evidence>
<dbReference type="Pfam" id="PF05305">
    <property type="entry name" value="DUF732"/>
    <property type="match status" value="1"/>
</dbReference>
<gene>
    <name evidence="3" type="ORF">AB8998_13370</name>
</gene>
<dbReference type="InterPro" id="IPR007969">
    <property type="entry name" value="DUF732"/>
</dbReference>
<organism evidence="3 4">
    <name type="scientific">Mycobacterium servetii</name>
    <dbReference type="NCBI Taxonomy" id="3237418"/>
    <lineage>
        <taxon>Bacteria</taxon>
        <taxon>Bacillati</taxon>
        <taxon>Actinomycetota</taxon>
        <taxon>Actinomycetes</taxon>
        <taxon>Mycobacteriales</taxon>
        <taxon>Mycobacteriaceae</taxon>
        <taxon>Mycobacterium</taxon>
    </lineage>
</organism>
<name>A0ABV4C249_9MYCO</name>
<accession>A0ABV4C249</accession>
<evidence type="ECO:0000313" key="3">
    <source>
        <dbReference type="EMBL" id="MEY8015927.1"/>
    </source>
</evidence>
<protein>
    <submittedName>
        <fullName evidence="3">DUF732 domain-containing protein</fullName>
    </submittedName>
</protein>